<dbReference type="InterPro" id="IPR004821">
    <property type="entry name" value="Cyt_trans-like"/>
</dbReference>
<comment type="similarity">
    <text evidence="9">Belongs to the bacterial CoaD family.</text>
</comment>
<evidence type="ECO:0000256" key="9">
    <source>
        <dbReference type="HAMAP-Rule" id="MF_00151"/>
    </source>
</evidence>
<keyword evidence="6 9" id="KW-0460">Magnesium</keyword>
<dbReference type="EC" id="2.7.7.3" evidence="9"/>
<feature type="binding site" evidence="9">
    <location>
        <position position="96"/>
    </location>
    <ligand>
        <name>substrate</name>
    </ligand>
</feature>
<dbReference type="SUPFAM" id="SSF52374">
    <property type="entry name" value="Nucleotidylyl transferase"/>
    <property type="match status" value="1"/>
</dbReference>
<keyword evidence="1 9" id="KW-0963">Cytoplasm</keyword>
<evidence type="ECO:0000256" key="7">
    <source>
        <dbReference type="ARBA" id="ARBA00022993"/>
    </source>
</evidence>
<comment type="catalytic activity">
    <reaction evidence="8 9">
        <text>(R)-4'-phosphopantetheine + ATP + H(+) = 3'-dephospho-CoA + diphosphate</text>
        <dbReference type="Rhea" id="RHEA:19801"/>
        <dbReference type="ChEBI" id="CHEBI:15378"/>
        <dbReference type="ChEBI" id="CHEBI:30616"/>
        <dbReference type="ChEBI" id="CHEBI:33019"/>
        <dbReference type="ChEBI" id="CHEBI:57328"/>
        <dbReference type="ChEBI" id="CHEBI:61723"/>
        <dbReference type="EC" id="2.7.7.3"/>
    </reaction>
</comment>
<dbReference type="Gene3D" id="3.40.50.620">
    <property type="entry name" value="HUPs"/>
    <property type="match status" value="1"/>
</dbReference>
<comment type="subunit">
    <text evidence="9">Homohexamer.</text>
</comment>
<feature type="binding site" evidence="9">
    <location>
        <position position="26"/>
    </location>
    <ligand>
        <name>ATP</name>
        <dbReference type="ChEBI" id="CHEBI:30616"/>
    </ligand>
</feature>
<keyword evidence="2 9" id="KW-0808">Transferase</keyword>
<keyword evidence="7 9" id="KW-0173">Coenzyme A biosynthesis</keyword>
<evidence type="ECO:0000256" key="3">
    <source>
        <dbReference type="ARBA" id="ARBA00022695"/>
    </source>
</evidence>
<protein>
    <recommendedName>
        <fullName evidence="9">Phosphopantetheine adenylyltransferase</fullName>
        <ecNumber evidence="9">2.7.7.3</ecNumber>
    </recommendedName>
    <alternativeName>
        <fullName evidence="9">Dephospho-CoA pyrophosphorylase</fullName>
    </alternativeName>
    <alternativeName>
        <fullName evidence="9">Pantetheine-phosphate adenylyltransferase</fullName>
        <shortName evidence="9">PPAT</shortName>
    </alternativeName>
</protein>
<dbReference type="HAMAP" id="MF_00151">
    <property type="entry name" value="PPAT_bact"/>
    <property type="match status" value="1"/>
</dbReference>
<dbReference type="PANTHER" id="PTHR21342">
    <property type="entry name" value="PHOSPHOPANTETHEINE ADENYLYLTRANSFERASE"/>
    <property type="match status" value="1"/>
</dbReference>
<evidence type="ECO:0000256" key="1">
    <source>
        <dbReference type="ARBA" id="ARBA00022490"/>
    </source>
</evidence>
<comment type="function">
    <text evidence="9">Reversibly transfers an adenylyl group from ATP to 4'-phosphopantetheine, yielding dephospho-CoA (dPCoA) and pyrophosphate.</text>
</comment>
<comment type="subcellular location">
    <subcellularLocation>
        <location evidence="9">Cytoplasm</location>
    </subcellularLocation>
</comment>
<sequence length="158" mass="17733">MDTAFSTPHPRTGIYAGSFDPYTIGHHDIALRALEIVDRLIIVVGINRNKQPFLSVEERVETLRRIYAKVPAISIVAYEGLTGAFAQAHGASLLIRGIRNVADMEYERNMAEFNRKHFNLETILLLSAPELCSVSSSLVRELASFGEPYEQYLPQPEE</sequence>
<reference evidence="11 12" key="1">
    <citation type="submission" date="2014-08" db="EMBL/GenBank/DDBJ databases">
        <title>Porphyromonas canoris strain:OH2762 Genome sequencing.</title>
        <authorList>
            <person name="Wallis C."/>
            <person name="Deusch O."/>
            <person name="O'Flynn C."/>
            <person name="Davis I."/>
            <person name="Jospin G."/>
            <person name="Darling A.E."/>
            <person name="Coil D.A."/>
            <person name="Alexiev A."/>
            <person name="Horsfall A."/>
            <person name="Kirkwood N."/>
            <person name="Harris S."/>
            <person name="Eisen J.A."/>
        </authorList>
    </citation>
    <scope>NUCLEOTIDE SEQUENCE [LARGE SCALE GENOMIC DNA]</scope>
    <source>
        <strain evidence="12">COT-108 OH2762</strain>
    </source>
</reference>
<dbReference type="GO" id="GO:0016779">
    <property type="term" value="F:nucleotidyltransferase activity"/>
    <property type="evidence" value="ECO:0007669"/>
    <property type="project" value="UniProtKB-KW"/>
</dbReference>
<evidence type="ECO:0000259" key="10">
    <source>
        <dbReference type="Pfam" id="PF01467"/>
    </source>
</evidence>
<dbReference type="Pfam" id="PF01467">
    <property type="entry name" value="CTP_transf_like"/>
    <property type="match status" value="1"/>
</dbReference>
<evidence type="ECO:0000256" key="6">
    <source>
        <dbReference type="ARBA" id="ARBA00022842"/>
    </source>
</evidence>
<feature type="binding site" evidence="9">
    <location>
        <begin position="18"/>
        <end position="19"/>
    </location>
    <ligand>
        <name>ATP</name>
        <dbReference type="ChEBI" id="CHEBI:30616"/>
    </ligand>
</feature>
<feature type="site" description="Transition state stabilizer" evidence="9">
    <location>
        <position position="26"/>
    </location>
</feature>
<comment type="cofactor">
    <cofactor evidence="9">
        <name>Mg(2+)</name>
        <dbReference type="ChEBI" id="CHEBI:18420"/>
    </cofactor>
</comment>
<evidence type="ECO:0000256" key="5">
    <source>
        <dbReference type="ARBA" id="ARBA00022840"/>
    </source>
</evidence>
<dbReference type="EMBL" id="JQZV01000001">
    <property type="protein sequence ID" value="KGN93593.1"/>
    <property type="molecule type" value="Genomic_DNA"/>
</dbReference>
<keyword evidence="3 9" id="KW-0548">Nucleotidyltransferase</keyword>
<dbReference type="Proteomes" id="UP000030101">
    <property type="component" value="Unassembled WGS sequence"/>
</dbReference>
<evidence type="ECO:0000313" key="12">
    <source>
        <dbReference type="Proteomes" id="UP000030101"/>
    </source>
</evidence>
<accession>A0ABR4XPH0</accession>
<comment type="pathway">
    <text evidence="9">Cofactor biosynthesis; coenzyme A biosynthesis; CoA from (R)-pantothenate: step 4/5.</text>
</comment>
<feature type="binding site" evidence="9">
    <location>
        <position position="18"/>
    </location>
    <ligand>
        <name>substrate</name>
    </ligand>
</feature>
<keyword evidence="12" id="KW-1185">Reference proteome</keyword>
<proteinExistence type="inferred from homology"/>
<dbReference type="InterPro" id="IPR001980">
    <property type="entry name" value="PPAT"/>
</dbReference>
<dbReference type="NCBIfam" id="TIGR00125">
    <property type="entry name" value="cyt_tran_rel"/>
    <property type="match status" value="1"/>
</dbReference>
<feature type="binding site" evidence="9">
    <location>
        <position position="50"/>
    </location>
    <ligand>
        <name>substrate</name>
    </ligand>
</feature>
<organism evidence="11 12">
    <name type="scientific">Porphyromonas canoris</name>
    <dbReference type="NCBI Taxonomy" id="36875"/>
    <lineage>
        <taxon>Bacteria</taxon>
        <taxon>Pseudomonadati</taxon>
        <taxon>Bacteroidota</taxon>
        <taxon>Bacteroidia</taxon>
        <taxon>Bacteroidales</taxon>
        <taxon>Porphyromonadaceae</taxon>
        <taxon>Porphyromonas</taxon>
    </lineage>
</organism>
<feature type="binding site" evidence="9">
    <location>
        <begin position="97"/>
        <end position="99"/>
    </location>
    <ligand>
        <name>ATP</name>
        <dbReference type="ChEBI" id="CHEBI:30616"/>
    </ligand>
</feature>
<feature type="binding site" evidence="9">
    <location>
        <begin position="131"/>
        <end position="137"/>
    </location>
    <ligand>
        <name>ATP</name>
        <dbReference type="ChEBI" id="CHEBI:30616"/>
    </ligand>
</feature>
<dbReference type="InterPro" id="IPR014729">
    <property type="entry name" value="Rossmann-like_a/b/a_fold"/>
</dbReference>
<keyword evidence="4 9" id="KW-0547">Nucleotide-binding</keyword>
<dbReference type="RefSeq" id="WP_036788185.1">
    <property type="nucleotide sequence ID" value="NZ_JQZV01000001.1"/>
</dbReference>
<keyword evidence="5 9" id="KW-0067">ATP-binding</keyword>
<evidence type="ECO:0000256" key="4">
    <source>
        <dbReference type="ARBA" id="ARBA00022741"/>
    </source>
</evidence>
<gene>
    <name evidence="9" type="primary">coaD</name>
    <name evidence="11" type="ORF">HQ43_00175</name>
</gene>
<feature type="domain" description="Cytidyltransferase-like" evidence="10">
    <location>
        <begin position="14"/>
        <end position="141"/>
    </location>
</feature>
<evidence type="ECO:0000256" key="8">
    <source>
        <dbReference type="ARBA" id="ARBA00029346"/>
    </source>
</evidence>
<dbReference type="PRINTS" id="PR01020">
    <property type="entry name" value="LPSBIOSNTHSS"/>
</dbReference>
<feature type="binding site" evidence="9">
    <location>
        <position position="107"/>
    </location>
    <ligand>
        <name>ATP</name>
        <dbReference type="ChEBI" id="CHEBI:30616"/>
    </ligand>
</feature>
<dbReference type="PANTHER" id="PTHR21342:SF1">
    <property type="entry name" value="PHOSPHOPANTETHEINE ADENYLYLTRANSFERASE"/>
    <property type="match status" value="1"/>
</dbReference>
<dbReference type="NCBIfam" id="TIGR01510">
    <property type="entry name" value="coaD_prev_kdtB"/>
    <property type="match status" value="1"/>
</dbReference>
<comment type="caution">
    <text evidence="11">The sequence shown here is derived from an EMBL/GenBank/DDBJ whole genome shotgun (WGS) entry which is preliminary data.</text>
</comment>
<feature type="binding site" evidence="9">
    <location>
        <position position="82"/>
    </location>
    <ligand>
        <name>substrate</name>
    </ligand>
</feature>
<evidence type="ECO:0000256" key="2">
    <source>
        <dbReference type="ARBA" id="ARBA00022679"/>
    </source>
</evidence>
<evidence type="ECO:0000313" key="11">
    <source>
        <dbReference type="EMBL" id="KGN93593.1"/>
    </source>
</evidence>
<name>A0ABR4XPH0_9PORP</name>